<dbReference type="GO" id="GO:0005886">
    <property type="term" value="C:plasma membrane"/>
    <property type="evidence" value="ECO:0007669"/>
    <property type="project" value="UniProtKB-SubCell"/>
</dbReference>
<dbReference type="SUPFAM" id="SSF81321">
    <property type="entry name" value="Family A G protein-coupled receptor-like"/>
    <property type="match status" value="1"/>
</dbReference>
<proteinExistence type="predicted"/>
<keyword evidence="6 9" id="KW-0472">Membrane</keyword>
<feature type="transmembrane region" description="Helical" evidence="9">
    <location>
        <begin position="20"/>
        <end position="43"/>
    </location>
</feature>
<dbReference type="PRINTS" id="PR00237">
    <property type="entry name" value="GPCRRHODOPSN"/>
</dbReference>
<feature type="transmembrane region" description="Helical" evidence="9">
    <location>
        <begin position="170"/>
        <end position="192"/>
    </location>
</feature>
<accession>A0A8B7Z254</accession>
<evidence type="ECO:0000256" key="9">
    <source>
        <dbReference type="SAM" id="Phobius"/>
    </source>
</evidence>
<dbReference type="Gene3D" id="1.20.1070.10">
    <property type="entry name" value="Rhodopsin 7-helix transmembrane proteins"/>
    <property type="match status" value="1"/>
</dbReference>
<keyword evidence="3 9" id="KW-0812">Transmembrane</keyword>
<feature type="transmembrane region" description="Helical" evidence="9">
    <location>
        <begin position="321"/>
        <end position="343"/>
    </location>
</feature>
<dbReference type="Pfam" id="PF00001">
    <property type="entry name" value="7tm_1"/>
    <property type="match status" value="1"/>
</dbReference>
<dbReference type="RefSeq" id="XP_022099693.1">
    <property type="nucleotide sequence ID" value="XM_022244001.1"/>
</dbReference>
<feature type="transmembrane region" description="Helical" evidence="9">
    <location>
        <begin position="93"/>
        <end position="116"/>
    </location>
</feature>
<gene>
    <name evidence="12" type="primary">LOC110984159</name>
</gene>
<reference evidence="12" key="1">
    <citation type="submission" date="2025-08" db="UniProtKB">
        <authorList>
            <consortium name="RefSeq"/>
        </authorList>
    </citation>
    <scope>IDENTIFICATION</scope>
</reference>
<evidence type="ECO:0000313" key="11">
    <source>
        <dbReference type="Proteomes" id="UP000694845"/>
    </source>
</evidence>
<evidence type="ECO:0000256" key="3">
    <source>
        <dbReference type="ARBA" id="ARBA00022692"/>
    </source>
</evidence>
<evidence type="ECO:0000256" key="2">
    <source>
        <dbReference type="ARBA" id="ARBA00022475"/>
    </source>
</evidence>
<dbReference type="InterPro" id="IPR000276">
    <property type="entry name" value="GPCR_Rhodpsn"/>
</dbReference>
<evidence type="ECO:0000256" key="4">
    <source>
        <dbReference type="ARBA" id="ARBA00022989"/>
    </source>
</evidence>
<dbReference type="GO" id="GO:0007218">
    <property type="term" value="P:neuropeptide signaling pathway"/>
    <property type="evidence" value="ECO:0007669"/>
    <property type="project" value="TreeGrafter"/>
</dbReference>
<dbReference type="PROSITE" id="PS50262">
    <property type="entry name" value="G_PROTEIN_RECEP_F1_2"/>
    <property type="match status" value="1"/>
</dbReference>
<dbReference type="GO" id="GO:0008528">
    <property type="term" value="F:G protein-coupled peptide receptor activity"/>
    <property type="evidence" value="ECO:0007669"/>
    <property type="project" value="TreeGrafter"/>
</dbReference>
<dbReference type="InterPro" id="IPR017452">
    <property type="entry name" value="GPCR_Rhodpsn_7TM"/>
</dbReference>
<sequence length="397" mass="44519">MTVDEDTTCSINGLSNEVIIGVLVYFVFVVLLGIPGNCLIFYVYWSKRNKSSTNVLIMSLASVDFVVCFHRLLDIVLNSLCLAGVNSPGTFRKILYCLNLGWIGASVTVTAIIAVDRYECVCLPKQRKMTFKRTKKSLLVSILVNFVFQIPLYVVVVMDETVSVTLSATFLGLRLVIFLAAFCVILVCYGSVFRAIRQHVRTSAASPQSHHEHQCSLFKKFSQPHTPVRTVADTVPCQSLVDSSLESTNGELRIGDQLPTKTSTSGVHQPSFLANDNLTDLTERWDESEATPPTQFLRVRVPSVTGRRQVAGPALQRRTTLMLFITTVVFLASWLPYGIYSVFEALGMESVFLKTFTKILYVNNVVNPFIYGLANRRFRDDCQTALRKLRFCNRVKH</sequence>
<evidence type="ECO:0000256" key="6">
    <source>
        <dbReference type="ARBA" id="ARBA00023136"/>
    </source>
</evidence>
<keyword evidence="7" id="KW-0675">Receptor</keyword>
<feature type="transmembrane region" description="Helical" evidence="9">
    <location>
        <begin position="137"/>
        <end position="158"/>
    </location>
</feature>
<dbReference type="CDD" id="cd00637">
    <property type="entry name" value="7tm_classA_rhodopsin-like"/>
    <property type="match status" value="1"/>
</dbReference>
<keyword evidence="11" id="KW-1185">Reference proteome</keyword>
<dbReference type="PANTHER" id="PTHR24230">
    <property type="entry name" value="G-PROTEIN COUPLED RECEPTOR"/>
    <property type="match status" value="1"/>
</dbReference>
<evidence type="ECO:0000256" key="8">
    <source>
        <dbReference type="ARBA" id="ARBA00023224"/>
    </source>
</evidence>
<dbReference type="GeneID" id="110984159"/>
<evidence type="ECO:0000256" key="1">
    <source>
        <dbReference type="ARBA" id="ARBA00004651"/>
    </source>
</evidence>
<evidence type="ECO:0000256" key="7">
    <source>
        <dbReference type="ARBA" id="ARBA00023170"/>
    </source>
</evidence>
<organism evidence="11 12">
    <name type="scientific">Acanthaster planci</name>
    <name type="common">Crown-of-thorns starfish</name>
    <dbReference type="NCBI Taxonomy" id="133434"/>
    <lineage>
        <taxon>Eukaryota</taxon>
        <taxon>Metazoa</taxon>
        <taxon>Echinodermata</taxon>
        <taxon>Eleutherozoa</taxon>
        <taxon>Asterozoa</taxon>
        <taxon>Asteroidea</taxon>
        <taxon>Valvatacea</taxon>
        <taxon>Valvatida</taxon>
        <taxon>Acanthasteridae</taxon>
        <taxon>Acanthaster</taxon>
    </lineage>
</organism>
<evidence type="ECO:0000259" key="10">
    <source>
        <dbReference type="PROSITE" id="PS50262"/>
    </source>
</evidence>
<name>A0A8B7Z254_ACAPL</name>
<dbReference type="OMA" id="HIVNVFI"/>
<dbReference type="KEGG" id="aplc:110984159"/>
<keyword evidence="8" id="KW-0807">Transducer</keyword>
<evidence type="ECO:0000256" key="5">
    <source>
        <dbReference type="ARBA" id="ARBA00023040"/>
    </source>
</evidence>
<dbReference type="OrthoDB" id="5969463at2759"/>
<keyword evidence="5" id="KW-0297">G-protein coupled receptor</keyword>
<evidence type="ECO:0000313" key="12">
    <source>
        <dbReference type="RefSeq" id="XP_022099693.1"/>
    </source>
</evidence>
<dbReference type="AlphaFoldDB" id="A0A8B7Z254"/>
<dbReference type="Proteomes" id="UP000694845">
    <property type="component" value="Unplaced"/>
</dbReference>
<feature type="transmembrane region" description="Helical" evidence="9">
    <location>
        <begin position="55"/>
        <end position="73"/>
    </location>
</feature>
<comment type="subcellular location">
    <subcellularLocation>
        <location evidence="1">Cell membrane</location>
        <topology evidence="1">Multi-pass membrane protein</topology>
    </subcellularLocation>
</comment>
<protein>
    <submittedName>
        <fullName evidence="12">Rhodopsin, GQ-coupled-like</fullName>
    </submittedName>
</protein>
<feature type="domain" description="G-protein coupled receptors family 1 profile" evidence="10">
    <location>
        <begin position="36"/>
        <end position="371"/>
    </location>
</feature>
<keyword evidence="2" id="KW-1003">Cell membrane</keyword>
<dbReference type="PANTHER" id="PTHR24230:SF0">
    <property type="entry name" value="G-PROTEIN COUPLED RECEPTORS FAMILY 1 PROFILE DOMAIN-CONTAINING PROTEIN"/>
    <property type="match status" value="1"/>
</dbReference>
<keyword evidence="4 9" id="KW-1133">Transmembrane helix</keyword>